<sequence length="120" mass="13280">MRNPLLAAALLATATAMPLAAHAQQRIIVEEGVTTGLVGPGVGIIAEDERPRFRQYIVQERVPSYAIESPVRVGTILPESGVTYYDVPQQYGATSYRYTVVNDRPILVEPRTRRVMQVID</sequence>
<dbReference type="Proteomes" id="UP000034832">
    <property type="component" value="Unassembled WGS sequence"/>
</dbReference>
<dbReference type="OrthoDB" id="102964at2"/>
<dbReference type="Pfam" id="PF06823">
    <property type="entry name" value="DUF1236"/>
    <property type="match status" value="1"/>
</dbReference>
<organism evidence="2 3">
    <name type="scientific">Afipia massiliensis</name>
    <dbReference type="NCBI Taxonomy" id="211460"/>
    <lineage>
        <taxon>Bacteria</taxon>
        <taxon>Pseudomonadati</taxon>
        <taxon>Pseudomonadota</taxon>
        <taxon>Alphaproteobacteria</taxon>
        <taxon>Hyphomicrobiales</taxon>
        <taxon>Nitrobacteraceae</taxon>
        <taxon>Afipia</taxon>
    </lineage>
</organism>
<accession>A0A4U6BLP5</accession>
<feature type="chain" id="PRO_5020184462" evidence="1">
    <location>
        <begin position="24"/>
        <end position="120"/>
    </location>
</feature>
<evidence type="ECO:0000313" key="3">
    <source>
        <dbReference type="Proteomes" id="UP000034832"/>
    </source>
</evidence>
<dbReference type="EMBL" id="LBIA02000001">
    <property type="protein sequence ID" value="TKT70365.1"/>
    <property type="molecule type" value="Genomic_DNA"/>
</dbReference>
<evidence type="ECO:0000256" key="1">
    <source>
        <dbReference type="SAM" id="SignalP"/>
    </source>
</evidence>
<name>A0A4U6BLP5_9BRAD</name>
<keyword evidence="1" id="KW-0732">Signal</keyword>
<comment type="caution">
    <text evidence="2">The sequence shown here is derived from an EMBL/GenBank/DDBJ whole genome shotgun (WGS) entry which is preliminary data.</text>
</comment>
<protein>
    <submittedName>
        <fullName evidence="2">DUF1236 domain-containing protein</fullName>
    </submittedName>
</protein>
<proteinExistence type="predicted"/>
<dbReference type="RefSeq" id="WP_046828977.1">
    <property type="nucleotide sequence ID" value="NZ_LBIA02000001.1"/>
</dbReference>
<dbReference type="AlphaFoldDB" id="A0A4U6BLP5"/>
<feature type="signal peptide" evidence="1">
    <location>
        <begin position="1"/>
        <end position="23"/>
    </location>
</feature>
<evidence type="ECO:0000313" key="2">
    <source>
        <dbReference type="EMBL" id="TKT70365.1"/>
    </source>
</evidence>
<dbReference type="InterPro" id="IPR009642">
    <property type="entry name" value="DUF1236"/>
</dbReference>
<keyword evidence="3" id="KW-1185">Reference proteome</keyword>
<reference evidence="2" key="1">
    <citation type="submission" date="2019-04" db="EMBL/GenBank/DDBJ databases">
        <title>Whole genome sequencing of cave bacteria.</title>
        <authorList>
            <person name="Gan H.M."/>
            <person name="Barton H."/>
            <person name="Savka M.A."/>
        </authorList>
    </citation>
    <scope>NUCLEOTIDE SEQUENCE [LARGE SCALE GENOMIC DNA]</scope>
    <source>
        <strain evidence="2">LC387</strain>
    </source>
</reference>
<gene>
    <name evidence="2" type="ORF">YH63_002460</name>
</gene>